<dbReference type="PRINTS" id="PR00625">
    <property type="entry name" value="JDOMAIN"/>
</dbReference>
<dbReference type="OMA" id="RPWASEN"/>
<feature type="domain" description="J" evidence="2">
    <location>
        <begin position="18"/>
        <end position="83"/>
    </location>
</feature>
<dbReference type="Pfam" id="PF00226">
    <property type="entry name" value="DnaJ"/>
    <property type="match status" value="1"/>
</dbReference>
<reference evidence="3" key="2">
    <citation type="submission" date="2015-02" db="UniProtKB">
        <authorList>
            <consortium name="EnsemblMetazoa"/>
        </authorList>
    </citation>
    <scope>IDENTIFICATION</scope>
</reference>
<dbReference type="SUPFAM" id="SSF46565">
    <property type="entry name" value="Chaperone J-domain"/>
    <property type="match status" value="1"/>
</dbReference>
<dbReference type="HOGENOM" id="CLU_1463098_0_0_1"/>
<dbReference type="PANTHER" id="PTHR44825">
    <property type="match status" value="1"/>
</dbReference>
<dbReference type="PANTHER" id="PTHR44825:SF1">
    <property type="entry name" value="DNAJ HOMOLOG SUBFAMILY C MEMBER 4"/>
    <property type="match status" value="1"/>
</dbReference>
<dbReference type="Proteomes" id="UP000014500">
    <property type="component" value="Unassembled WGS sequence"/>
</dbReference>
<name>T1JMB0_STRMM</name>
<dbReference type="Gene3D" id="1.10.287.110">
    <property type="entry name" value="DnaJ domain"/>
    <property type="match status" value="1"/>
</dbReference>
<keyword evidence="1" id="KW-0472">Membrane</keyword>
<dbReference type="EnsemblMetazoa" id="SMAR014990-RA">
    <property type="protein sequence ID" value="SMAR014990-PA"/>
    <property type="gene ID" value="SMAR014990"/>
</dbReference>
<reference evidence="4" key="1">
    <citation type="submission" date="2011-05" db="EMBL/GenBank/DDBJ databases">
        <authorList>
            <person name="Richards S.R."/>
            <person name="Qu J."/>
            <person name="Jiang H."/>
            <person name="Jhangiani S.N."/>
            <person name="Agravi P."/>
            <person name="Goodspeed R."/>
            <person name="Gross S."/>
            <person name="Mandapat C."/>
            <person name="Jackson L."/>
            <person name="Mathew T."/>
            <person name="Pu L."/>
            <person name="Thornton R."/>
            <person name="Saada N."/>
            <person name="Wilczek-Boney K.B."/>
            <person name="Lee S."/>
            <person name="Kovar C."/>
            <person name="Wu Y."/>
            <person name="Scherer S.E."/>
            <person name="Worley K.C."/>
            <person name="Muzny D.M."/>
            <person name="Gibbs R."/>
        </authorList>
    </citation>
    <scope>NUCLEOTIDE SEQUENCE</scope>
    <source>
        <strain evidence="4">Brora</strain>
    </source>
</reference>
<dbReference type="EMBL" id="JH431970">
    <property type="status" value="NOT_ANNOTATED_CDS"/>
    <property type="molecule type" value="Genomic_DNA"/>
</dbReference>
<dbReference type="SMART" id="SM00271">
    <property type="entry name" value="DnaJ"/>
    <property type="match status" value="1"/>
</dbReference>
<dbReference type="InterPro" id="IPR052763">
    <property type="entry name" value="DnaJ_C4"/>
</dbReference>
<accession>T1JMB0</accession>
<keyword evidence="4" id="KW-1185">Reference proteome</keyword>
<evidence type="ECO:0000256" key="1">
    <source>
        <dbReference type="SAM" id="Phobius"/>
    </source>
</evidence>
<organism evidence="3 4">
    <name type="scientific">Strigamia maritima</name>
    <name type="common">European centipede</name>
    <name type="synonym">Geophilus maritimus</name>
    <dbReference type="NCBI Taxonomy" id="126957"/>
    <lineage>
        <taxon>Eukaryota</taxon>
        <taxon>Metazoa</taxon>
        <taxon>Ecdysozoa</taxon>
        <taxon>Arthropoda</taxon>
        <taxon>Myriapoda</taxon>
        <taxon>Chilopoda</taxon>
        <taxon>Pleurostigmophora</taxon>
        <taxon>Geophilomorpha</taxon>
        <taxon>Linotaeniidae</taxon>
        <taxon>Strigamia</taxon>
    </lineage>
</organism>
<protein>
    <recommendedName>
        <fullName evidence="2">J domain-containing protein</fullName>
    </recommendedName>
</protein>
<dbReference type="InterPro" id="IPR001623">
    <property type="entry name" value="DnaJ_domain"/>
</dbReference>
<keyword evidence="1" id="KW-1133">Transmembrane helix</keyword>
<dbReference type="eggNOG" id="KOG0715">
    <property type="taxonomic scope" value="Eukaryota"/>
</dbReference>
<dbReference type="AlphaFoldDB" id="T1JMB0"/>
<dbReference type="CDD" id="cd06257">
    <property type="entry name" value="DnaJ"/>
    <property type="match status" value="1"/>
</dbReference>
<dbReference type="STRING" id="126957.T1JMB0"/>
<feature type="transmembrane region" description="Helical" evidence="1">
    <location>
        <begin position="134"/>
        <end position="153"/>
    </location>
</feature>
<sequence>MGLVLRQLARFARWYSTNHYETLKVTKNATSKEIKDAFVKLSKELHPDKRPNDPASHTKFVKLNEAYATLSKFESRAVYDNHLRHDENVHSVYTNHPRGWHDRTFWEYRDRSKDSQYEGKPYYGIKGVKRMSNIWIASACIAFMLIGTVLQYYSLRFGRGILNEKSKLIQEKNRQILREREAIAK</sequence>
<dbReference type="InterPro" id="IPR036869">
    <property type="entry name" value="J_dom_sf"/>
</dbReference>
<evidence type="ECO:0000313" key="4">
    <source>
        <dbReference type="Proteomes" id="UP000014500"/>
    </source>
</evidence>
<proteinExistence type="predicted"/>
<evidence type="ECO:0000259" key="2">
    <source>
        <dbReference type="PROSITE" id="PS50076"/>
    </source>
</evidence>
<keyword evidence="1" id="KW-0812">Transmembrane</keyword>
<evidence type="ECO:0000313" key="3">
    <source>
        <dbReference type="EnsemblMetazoa" id="SMAR014990-PA"/>
    </source>
</evidence>
<dbReference type="PROSITE" id="PS50076">
    <property type="entry name" value="DNAJ_2"/>
    <property type="match status" value="1"/>
</dbReference>
<dbReference type="PhylomeDB" id="T1JMB0"/>